<evidence type="ECO:0000256" key="3">
    <source>
        <dbReference type="ARBA" id="ARBA00022692"/>
    </source>
</evidence>
<feature type="transmembrane region" description="Helical" evidence="7">
    <location>
        <begin position="300"/>
        <end position="329"/>
    </location>
</feature>
<dbReference type="PRINTS" id="PR00176">
    <property type="entry name" value="NANEUSMPORT"/>
</dbReference>
<dbReference type="GO" id="GO:0015293">
    <property type="term" value="F:symporter activity"/>
    <property type="evidence" value="ECO:0007669"/>
    <property type="project" value="UniProtKB-KW"/>
</dbReference>
<comment type="subcellular location">
    <subcellularLocation>
        <location evidence="1">Membrane</location>
        <topology evidence="1">Multi-pass membrane protein</topology>
    </subcellularLocation>
</comment>
<dbReference type="InterPro" id="IPR000175">
    <property type="entry name" value="Na/ntran_symport"/>
</dbReference>
<feature type="transmembrane region" description="Helical" evidence="7">
    <location>
        <begin position="177"/>
        <end position="201"/>
    </location>
</feature>
<dbReference type="PROSITE" id="PS00610">
    <property type="entry name" value="NA_NEUROTRAN_SYMP_1"/>
    <property type="match status" value="1"/>
</dbReference>
<feature type="transmembrane region" description="Helical" evidence="7">
    <location>
        <begin position="250"/>
        <end position="273"/>
    </location>
</feature>
<dbReference type="InterPro" id="IPR047218">
    <property type="entry name" value="YocR/YhdH-like"/>
</dbReference>
<dbReference type="RefSeq" id="WP_214037618.1">
    <property type="nucleotide sequence ID" value="NZ_JAGJWT010000003.1"/>
</dbReference>
<keyword evidence="4 7" id="KW-1133">Transmembrane helix</keyword>
<name>A0A9X1CRN7_NEIEL</name>
<feature type="transmembrane region" description="Helical" evidence="7">
    <location>
        <begin position="419"/>
        <end position="439"/>
    </location>
</feature>
<dbReference type="AlphaFoldDB" id="A0A9X1CRN7"/>
<keyword evidence="3 6" id="KW-0812">Transmembrane</keyword>
<evidence type="ECO:0000256" key="1">
    <source>
        <dbReference type="ARBA" id="ARBA00004141"/>
    </source>
</evidence>
<dbReference type="GO" id="GO:0016020">
    <property type="term" value="C:membrane"/>
    <property type="evidence" value="ECO:0007669"/>
    <property type="project" value="UniProtKB-SubCell"/>
</dbReference>
<feature type="transmembrane region" description="Helical" evidence="7">
    <location>
        <begin position="143"/>
        <end position="165"/>
    </location>
</feature>
<dbReference type="Proteomes" id="UP000708805">
    <property type="component" value="Unassembled WGS sequence"/>
</dbReference>
<keyword evidence="5 7" id="KW-0472">Membrane</keyword>
<protein>
    <recommendedName>
        <fullName evidence="6">Transporter</fullName>
    </recommendedName>
</protein>
<dbReference type="SUPFAM" id="SSF161070">
    <property type="entry name" value="SNF-like"/>
    <property type="match status" value="1"/>
</dbReference>
<dbReference type="InterPro" id="IPR037272">
    <property type="entry name" value="SNS_sf"/>
</dbReference>
<feature type="transmembrane region" description="Helical" evidence="7">
    <location>
        <begin position="42"/>
        <end position="64"/>
    </location>
</feature>
<gene>
    <name evidence="8" type="ORF">J8641_05095</name>
</gene>
<dbReference type="Pfam" id="PF00209">
    <property type="entry name" value="SNF"/>
    <property type="match status" value="2"/>
</dbReference>
<dbReference type="NCBIfam" id="NF037979">
    <property type="entry name" value="Na_transp"/>
    <property type="match status" value="1"/>
</dbReference>
<feature type="transmembrane region" description="Helical" evidence="7">
    <location>
        <begin position="12"/>
        <end position="30"/>
    </location>
</feature>
<evidence type="ECO:0000256" key="4">
    <source>
        <dbReference type="ARBA" id="ARBA00022989"/>
    </source>
</evidence>
<evidence type="ECO:0000313" key="9">
    <source>
        <dbReference type="Proteomes" id="UP000708805"/>
    </source>
</evidence>
<reference evidence="8" key="1">
    <citation type="submission" date="2021-04" db="EMBL/GenBank/DDBJ databases">
        <title>Genomic characterization of endocarditis-associated Neisseria elongata subsp. nitroreducens.</title>
        <authorList>
            <person name="Schorner M."/>
            <person name="Passarelli-Araujo H."/>
            <person name="Scheffer M."/>
            <person name="Barazzetti F."/>
            <person name="Martins J."/>
            <person name="Machado H."/>
            <person name="Palmeiro J."/>
            <person name="Bazzo M."/>
        </authorList>
    </citation>
    <scope>NUCLEOTIDE SEQUENCE</scope>
    <source>
        <strain evidence="8">Nel_M001</strain>
    </source>
</reference>
<evidence type="ECO:0000256" key="5">
    <source>
        <dbReference type="ARBA" id="ARBA00023136"/>
    </source>
</evidence>
<organism evidence="8 9">
    <name type="scientific">Neisseria elongata subsp. nitroreducens</name>
    <dbReference type="NCBI Taxonomy" id="90367"/>
    <lineage>
        <taxon>Bacteria</taxon>
        <taxon>Pseudomonadati</taxon>
        <taxon>Pseudomonadota</taxon>
        <taxon>Betaproteobacteria</taxon>
        <taxon>Neisseriales</taxon>
        <taxon>Neisseriaceae</taxon>
        <taxon>Neisseria</taxon>
    </lineage>
</organism>
<dbReference type="EMBL" id="JAGJWT010000003">
    <property type="protein sequence ID" value="MBS9340202.1"/>
    <property type="molecule type" value="Genomic_DNA"/>
</dbReference>
<dbReference type="PROSITE" id="PS50267">
    <property type="entry name" value="NA_NEUROTRAN_SYMP_3"/>
    <property type="match status" value="1"/>
</dbReference>
<dbReference type="PANTHER" id="PTHR42948:SF1">
    <property type="entry name" value="TRANSPORTER"/>
    <property type="match status" value="1"/>
</dbReference>
<feature type="transmembrane region" description="Helical" evidence="7">
    <location>
        <begin position="213"/>
        <end position="238"/>
    </location>
</feature>
<proteinExistence type="inferred from homology"/>
<evidence type="ECO:0000256" key="6">
    <source>
        <dbReference type="RuleBase" id="RU003732"/>
    </source>
</evidence>
<keyword evidence="2 6" id="KW-0813">Transport</keyword>
<evidence type="ECO:0000256" key="2">
    <source>
        <dbReference type="ARBA" id="ARBA00022448"/>
    </source>
</evidence>
<feature type="transmembrane region" description="Helical" evidence="7">
    <location>
        <begin position="341"/>
        <end position="362"/>
    </location>
</feature>
<keyword evidence="6" id="KW-0769">Symport</keyword>
<comment type="similarity">
    <text evidence="6">Belongs to the sodium:neurotransmitter symporter (SNF) (TC 2.A.22) family.</text>
</comment>
<comment type="caution">
    <text evidence="8">The sequence shown here is derived from an EMBL/GenBank/DDBJ whole genome shotgun (WGS) entry which is preliminary data.</text>
</comment>
<feature type="transmembrane region" description="Helical" evidence="7">
    <location>
        <begin position="84"/>
        <end position="106"/>
    </location>
</feature>
<dbReference type="PANTHER" id="PTHR42948">
    <property type="entry name" value="TRANSPORTER"/>
    <property type="match status" value="1"/>
</dbReference>
<evidence type="ECO:0000313" key="8">
    <source>
        <dbReference type="EMBL" id="MBS9340202.1"/>
    </source>
</evidence>
<sequence length="445" mass="48556">MKTPASWSSKIGFILSAAGSAIGLGAIWKFPYTAGTNGGAVFVLMFLVFTILVALPVQLAEFYIGRKSGKNAVDAFKTLAPNSLWPWIGRMGVFACFILLSFYSVVGGWVLNYVVHAFDGSIHQNADFNALFGSTISNPVGSIAYQGLFMLMTVWVVKSGIAAGIERANKYMMPALFVLLLLLAVRSLTLDGAMAGISFLLKPDWSHFTPQTMLTALGQAFFALSLGVSTMITYAAYLDKKQDLFRSGNSIMWMNLLVSLLAGLVIFPAVFAFNFEPGQGPGLIFVVLPAVFMKLPLGQILFAVFMLLVVFATLTSAFSMLETVIAAAIREDERKRSKTTWLIGTAIFIVGIPSALSFGVLSEWKLFGKTLFDLWDYMITALIMPISSLLVAVFVGWIRQKSDVLEHMREGSSVPQAVIVLWLNALRFLAPVAILLVFANTLGWI</sequence>
<dbReference type="CDD" id="cd10336">
    <property type="entry name" value="SLC6sbd_Tyt1-Like"/>
    <property type="match status" value="1"/>
</dbReference>
<evidence type="ECO:0000256" key="7">
    <source>
        <dbReference type="SAM" id="Phobius"/>
    </source>
</evidence>
<feature type="transmembrane region" description="Helical" evidence="7">
    <location>
        <begin position="374"/>
        <end position="398"/>
    </location>
</feature>
<accession>A0A9X1CRN7</accession>